<keyword evidence="2" id="KW-1185">Reference proteome</keyword>
<protein>
    <submittedName>
        <fullName evidence="1">Uncharacterized protein</fullName>
    </submittedName>
</protein>
<dbReference type="Gramene" id="PRQ32712">
    <property type="protein sequence ID" value="PRQ32712"/>
    <property type="gene ID" value="RchiOBHm_Chr5g0049461"/>
</dbReference>
<name>A0A2P6QEV1_ROSCH</name>
<evidence type="ECO:0000313" key="2">
    <source>
        <dbReference type="Proteomes" id="UP000238479"/>
    </source>
</evidence>
<accession>A0A2P6QEV1</accession>
<sequence length="89" mass="10860">MKFGVSDVDLWESDLWISLVLTMEYFNRRIDISGEVWVELEKKWRCWVYDKVLTHCSTRIVGYEFAMLGLGFMTNDDFRRVIFRYDFRN</sequence>
<evidence type="ECO:0000313" key="1">
    <source>
        <dbReference type="EMBL" id="PRQ32712.1"/>
    </source>
</evidence>
<dbReference type="Proteomes" id="UP000238479">
    <property type="component" value="Chromosome 5"/>
</dbReference>
<dbReference type="AlphaFoldDB" id="A0A2P6QEV1"/>
<organism evidence="1 2">
    <name type="scientific">Rosa chinensis</name>
    <name type="common">China rose</name>
    <dbReference type="NCBI Taxonomy" id="74649"/>
    <lineage>
        <taxon>Eukaryota</taxon>
        <taxon>Viridiplantae</taxon>
        <taxon>Streptophyta</taxon>
        <taxon>Embryophyta</taxon>
        <taxon>Tracheophyta</taxon>
        <taxon>Spermatophyta</taxon>
        <taxon>Magnoliopsida</taxon>
        <taxon>eudicotyledons</taxon>
        <taxon>Gunneridae</taxon>
        <taxon>Pentapetalae</taxon>
        <taxon>rosids</taxon>
        <taxon>fabids</taxon>
        <taxon>Rosales</taxon>
        <taxon>Rosaceae</taxon>
        <taxon>Rosoideae</taxon>
        <taxon>Rosoideae incertae sedis</taxon>
        <taxon>Rosa</taxon>
    </lineage>
</organism>
<dbReference type="EMBL" id="PDCK01000043">
    <property type="protein sequence ID" value="PRQ32712.1"/>
    <property type="molecule type" value="Genomic_DNA"/>
</dbReference>
<proteinExistence type="predicted"/>
<comment type="caution">
    <text evidence="1">The sequence shown here is derived from an EMBL/GenBank/DDBJ whole genome shotgun (WGS) entry which is preliminary data.</text>
</comment>
<gene>
    <name evidence="1" type="ORF">RchiOBHm_Chr5g0049461</name>
</gene>
<reference evidence="1 2" key="1">
    <citation type="journal article" date="2018" name="Nat. Genet.">
        <title>The Rosa genome provides new insights in the design of modern roses.</title>
        <authorList>
            <person name="Bendahmane M."/>
        </authorList>
    </citation>
    <scope>NUCLEOTIDE SEQUENCE [LARGE SCALE GENOMIC DNA]</scope>
    <source>
        <strain evidence="2">cv. Old Blush</strain>
    </source>
</reference>